<dbReference type="PANTHER" id="PTHR48475">
    <property type="entry name" value="RIBONUCLEASE H"/>
    <property type="match status" value="1"/>
</dbReference>
<dbReference type="GO" id="GO:0003676">
    <property type="term" value="F:nucleic acid binding"/>
    <property type="evidence" value="ECO:0007669"/>
    <property type="project" value="InterPro"/>
</dbReference>
<dbReference type="GO" id="GO:0004523">
    <property type="term" value="F:RNA-DNA hybrid ribonuclease activity"/>
    <property type="evidence" value="ECO:0007669"/>
    <property type="project" value="InterPro"/>
</dbReference>
<dbReference type="PANTHER" id="PTHR48475:SF2">
    <property type="entry name" value="RIBONUCLEASE H"/>
    <property type="match status" value="1"/>
</dbReference>
<name>A0A438FV32_VITVI</name>
<evidence type="ECO:0000313" key="3">
    <source>
        <dbReference type="Proteomes" id="UP000288805"/>
    </source>
</evidence>
<reference evidence="2 3" key="1">
    <citation type="journal article" date="2018" name="PLoS Genet.">
        <title>Population sequencing reveals clonal diversity and ancestral inbreeding in the grapevine cultivar Chardonnay.</title>
        <authorList>
            <person name="Roach M.J."/>
            <person name="Johnson D.L."/>
            <person name="Bohlmann J."/>
            <person name="van Vuuren H.J."/>
            <person name="Jones S.J."/>
            <person name="Pretorius I.S."/>
            <person name="Schmidt S.A."/>
            <person name="Borneman A.R."/>
        </authorList>
    </citation>
    <scope>NUCLEOTIDE SEQUENCE [LARGE SCALE GENOMIC DNA]</scope>
    <source>
        <strain evidence="3">cv. Chardonnay</strain>
        <tissue evidence="2">Leaf</tissue>
    </source>
</reference>
<dbReference type="InterPro" id="IPR012337">
    <property type="entry name" value="RNaseH-like_sf"/>
</dbReference>
<evidence type="ECO:0000313" key="2">
    <source>
        <dbReference type="EMBL" id="RVW63816.1"/>
    </source>
</evidence>
<organism evidence="2 3">
    <name type="scientific">Vitis vinifera</name>
    <name type="common">Grape</name>
    <dbReference type="NCBI Taxonomy" id="29760"/>
    <lineage>
        <taxon>Eukaryota</taxon>
        <taxon>Viridiplantae</taxon>
        <taxon>Streptophyta</taxon>
        <taxon>Embryophyta</taxon>
        <taxon>Tracheophyta</taxon>
        <taxon>Spermatophyta</taxon>
        <taxon>Magnoliopsida</taxon>
        <taxon>eudicotyledons</taxon>
        <taxon>Gunneridae</taxon>
        <taxon>Pentapetalae</taxon>
        <taxon>rosids</taxon>
        <taxon>Vitales</taxon>
        <taxon>Vitaceae</taxon>
        <taxon>Viteae</taxon>
        <taxon>Vitis</taxon>
    </lineage>
</organism>
<dbReference type="AlphaFoldDB" id="A0A438FV32"/>
<dbReference type="Gene3D" id="3.30.420.10">
    <property type="entry name" value="Ribonuclease H-like superfamily/Ribonuclease H"/>
    <property type="match status" value="1"/>
</dbReference>
<comment type="caution">
    <text evidence="2">The sequence shown here is derived from an EMBL/GenBank/DDBJ whole genome shotgun (WGS) entry which is preliminary data.</text>
</comment>
<dbReference type="Proteomes" id="UP000288805">
    <property type="component" value="Unassembled WGS sequence"/>
</dbReference>
<dbReference type="SUPFAM" id="SSF53098">
    <property type="entry name" value="Ribonuclease H-like"/>
    <property type="match status" value="1"/>
</dbReference>
<protein>
    <recommendedName>
        <fullName evidence="1">RNase H type-1 domain-containing protein</fullName>
    </recommendedName>
</protein>
<dbReference type="EMBL" id="QGNW01000731">
    <property type="protein sequence ID" value="RVW63816.1"/>
    <property type="molecule type" value="Genomic_DNA"/>
</dbReference>
<dbReference type="InterPro" id="IPR002156">
    <property type="entry name" value="RNaseH_domain"/>
</dbReference>
<gene>
    <name evidence="2" type="ORF">CK203_053731</name>
</gene>
<accession>A0A438FV32</accession>
<sequence length="382" mass="42177">MSGTPNTLQKQAPQDSALSGPLRFIPWWQTPGIRDPRRFCAIRPIPVVVPLTSTVRWYGRAPEHKATVRPIPDVVPLTSTAWWYGWAQTHLGFKPSSKNLAHSGCGATDWHNSVVRLGTRTWPILAVVPLTGTARWYGWAQTHLGFKPSSKNLAHSGCGATDWHSSVVRLSTTSLGFQTLQQEPGPFQLWCPLLAQLDGWAQPLLGFEPSSLEDPGRTLSGFNGSSTTSLGDVTLGHFGTRAKNRDIFAWIPDKESTPDDSWSLHQSIRLDFPASNNEAEYEAILSELGLAITLNASKVKIHSDSQLVVGQIPKEYEAKDECMAKHLLKVQESLSRLEEWVIEKIPMGDNVQADALAGIAASFPIKKSTMLPIYVQSHSHHR</sequence>
<evidence type="ECO:0000259" key="1">
    <source>
        <dbReference type="Pfam" id="PF13456"/>
    </source>
</evidence>
<proteinExistence type="predicted"/>
<dbReference type="InterPro" id="IPR036397">
    <property type="entry name" value="RNaseH_sf"/>
</dbReference>
<feature type="domain" description="RNase H type-1" evidence="1">
    <location>
        <begin position="272"/>
        <end position="357"/>
    </location>
</feature>
<dbReference type="Pfam" id="PF13456">
    <property type="entry name" value="RVT_3"/>
    <property type="match status" value="1"/>
</dbReference>
<dbReference type="CDD" id="cd09279">
    <property type="entry name" value="RNase_HI_like"/>
    <property type="match status" value="1"/>
</dbReference>